<accession>A0ABQ5JRZ9</accession>
<organism evidence="2 3">
    <name type="scientific">Aduncisulcus paluster</name>
    <dbReference type="NCBI Taxonomy" id="2918883"/>
    <lineage>
        <taxon>Eukaryota</taxon>
        <taxon>Metamonada</taxon>
        <taxon>Carpediemonas-like organisms</taxon>
        <taxon>Aduncisulcus</taxon>
    </lineage>
</organism>
<feature type="region of interest" description="Disordered" evidence="1">
    <location>
        <begin position="436"/>
        <end position="460"/>
    </location>
</feature>
<protein>
    <submittedName>
        <fullName evidence="2">Uncharacterized protein</fullName>
    </submittedName>
</protein>
<feature type="region of interest" description="Disordered" evidence="1">
    <location>
        <begin position="1039"/>
        <end position="1121"/>
    </location>
</feature>
<feature type="compositionally biased region" description="Acidic residues" evidence="1">
    <location>
        <begin position="670"/>
        <end position="680"/>
    </location>
</feature>
<feature type="region of interest" description="Disordered" evidence="1">
    <location>
        <begin position="1241"/>
        <end position="1280"/>
    </location>
</feature>
<reference evidence="2" key="1">
    <citation type="submission" date="2022-03" db="EMBL/GenBank/DDBJ databases">
        <title>Draft genome sequence of Aduncisulcus paluster, a free-living microaerophilic Fornicata.</title>
        <authorList>
            <person name="Yuyama I."/>
            <person name="Kume K."/>
            <person name="Tamura T."/>
            <person name="Inagaki Y."/>
            <person name="Hashimoto T."/>
        </authorList>
    </citation>
    <scope>NUCLEOTIDE SEQUENCE</scope>
    <source>
        <strain evidence="2">NY0171</strain>
    </source>
</reference>
<keyword evidence="3" id="KW-1185">Reference proteome</keyword>
<dbReference type="EMBL" id="BQXS01011597">
    <property type="protein sequence ID" value="GKT14506.1"/>
    <property type="molecule type" value="Genomic_DNA"/>
</dbReference>
<gene>
    <name evidence="2" type="ORF">ADUPG1_010500</name>
</gene>
<feature type="compositionally biased region" description="Basic residues" evidence="1">
    <location>
        <begin position="1067"/>
        <end position="1076"/>
    </location>
</feature>
<proteinExistence type="predicted"/>
<evidence type="ECO:0000256" key="1">
    <source>
        <dbReference type="SAM" id="MobiDB-lite"/>
    </source>
</evidence>
<name>A0ABQ5JRZ9_9EUKA</name>
<feature type="region of interest" description="Disordered" evidence="1">
    <location>
        <begin position="788"/>
        <end position="809"/>
    </location>
</feature>
<feature type="compositionally biased region" description="Basic and acidic residues" evidence="1">
    <location>
        <begin position="348"/>
        <end position="363"/>
    </location>
</feature>
<feature type="compositionally biased region" description="Basic and acidic residues" evidence="1">
    <location>
        <begin position="317"/>
        <end position="335"/>
    </location>
</feature>
<feature type="region of interest" description="Disordered" evidence="1">
    <location>
        <begin position="926"/>
        <end position="945"/>
    </location>
</feature>
<feature type="compositionally biased region" description="Low complexity" evidence="1">
    <location>
        <begin position="1042"/>
        <end position="1052"/>
    </location>
</feature>
<feature type="compositionally biased region" description="Basic and acidic residues" evidence="1">
    <location>
        <begin position="1269"/>
        <end position="1280"/>
    </location>
</feature>
<feature type="compositionally biased region" description="Basic and acidic residues" evidence="1">
    <location>
        <begin position="1053"/>
        <end position="1066"/>
    </location>
</feature>
<evidence type="ECO:0000313" key="2">
    <source>
        <dbReference type="EMBL" id="GKT14506.1"/>
    </source>
</evidence>
<feature type="non-terminal residue" evidence="2">
    <location>
        <position position="1603"/>
    </location>
</feature>
<feature type="region of interest" description="Disordered" evidence="1">
    <location>
        <begin position="1486"/>
        <end position="1507"/>
    </location>
</feature>
<feature type="region of interest" description="Disordered" evidence="1">
    <location>
        <begin position="650"/>
        <end position="681"/>
    </location>
</feature>
<sequence>MSGECSPQHPQRIRQIVLTDSLCSNIIVIIKHLQLFPNLEKIYINTKPKYEKSSYFQLRRPDSFDDVISFPLQYRSGLSFNKWYKTEERRRRTAQHSKKDIDEVSVITQLFAKVGEFFQHFTGPSSIEQSIRSESGKINVLAVIHRQTIKQKDLAWRFGAIPFEEMHPDGKIVFYREKSSIEQLKQIISQRGDKRKSRLASELSLRLGSSSSPSKPSKDKLSIPISLFSMEMKELLHNNMFVNTPLHSSNAARLFPINPPLSITSTISINSHVSDIVHDDLPTSLGPSMFPPIDVHVIDGEKDEDEALPQLTSHSSSSDDRRDDGMSSESSRVDDTGGIILKPSTSKTGDKNTLSKDMKERFLPELNVGGHSSHPSSRGGHKRGGSLAAVSSLSHSIVGEFVDLGSDIFSTDLGSEHEKSESDTFYRASRDTMPWSRDDRRHAGEQYFDGSGDTGADKTKGKGGDIVHWFKNVMENIGSWLGVKQTEGQDLEEGDQSAALMRDIGVKSKKGGEDKDRIGAFMDDEVTGGGTASFPITSVALKQDQEHQREGSGDETEKKSLEETARGVLNSIFSFIGAPTIPAPISPPDSSPMPISHAMYSQCVVSSCRRRCSSIHGVPHLISILTHSLPSLLYIDDVCVRDRAGNGESSGHAINVLSSNESSVPSSSDDHEEIDGDEDSTDHALNLSIVTPIRSEHPHSRVSNHCGVSSAYISMSGYNVSLVANTHVGNIGNSIVSLSLAPYWAPSVDLCSGLKYMGSELFGASERTFESAHGVLLHSVHSYYCMEERKQRREQRRREKEQRRTKLREMRDAGHLISEHALNLSIVTPIRSEHPHSRVSNHCGVSSAYISMSGYNVSLVANTHVGNIGNSIVSLSLAPYWAPSVDLCSGLKYMGSELFGASERTFESAHGVLLHSVHSYYCMEERKQRREQRRREKEQRRTKLREMRDAGHLISEHALMKLEERSELKFDSIPNRSVLHEPNVYYLFHLYRKRREFHYLSFSRIPLLFPNSIDMSNERSESHLSDARSLDSEHSYPMIGIESETSSQTSTTSKDDDGKDFRDSYGHSHHRRHVKYSSRGSAALSASSSFSSLDGTSSSGTLGSAGITGQRKEVVVDRQKDSHSSHFGSIYGGGGIKLSIAPMTRSERLRCIQMKTRAQRLSILGMRKNLKNSNATFNTNPLAAGNGKSNYNRLSLRGGNRCFWHIQNPLTFAGGSFKNWMPSNQIDTCAIWQIKRSRKQRRALSPREAEASLKKNSTSGLGRSGRRSSSIDRHNEREEFSDDILRNESLSSYSTGDEFGEHVVKKDTMGTEVLQRLMGNSIVRGDIKGMLQYLTKTIMKKIPISTSHSFDSLRMFNELTSNPNHKQSFLLKFLQSPPKPQPKTTHLTTLPALSLPFSFGFPTHILSIAPSLTICTTLSSLCLCIPSSDYIRSRLIQWKLKCDVQWKKYIAEGKEERKKPKKEIQAIRDDDALESEACLHLPQDVSEPDFTESSLSDSNNQEGSSSDNQQIIQTLYTPSQIHGKYIFSQIPFCSINGTDEKVTKSYFIPDVCALKRVNPTGIAYHKPSNNVLISSTRGRTYVHPLSNLLNSPTSRYGNETGRA</sequence>
<feature type="compositionally biased region" description="Basic and acidic residues" evidence="1">
    <location>
        <begin position="1110"/>
        <end position="1121"/>
    </location>
</feature>
<feature type="compositionally biased region" description="Low complexity" evidence="1">
    <location>
        <begin position="1077"/>
        <end position="1109"/>
    </location>
</feature>
<feature type="compositionally biased region" description="Low complexity" evidence="1">
    <location>
        <begin position="369"/>
        <end position="378"/>
    </location>
</feature>
<dbReference type="Proteomes" id="UP001057375">
    <property type="component" value="Unassembled WGS sequence"/>
</dbReference>
<comment type="caution">
    <text evidence="2">The sequence shown here is derived from an EMBL/GenBank/DDBJ whole genome shotgun (WGS) entry which is preliminary data.</text>
</comment>
<feature type="region of interest" description="Disordered" evidence="1">
    <location>
        <begin position="309"/>
        <end position="387"/>
    </location>
</feature>
<feature type="compositionally biased region" description="Polar residues" evidence="1">
    <location>
        <begin position="1491"/>
        <end position="1507"/>
    </location>
</feature>
<feature type="compositionally biased region" description="Low complexity" evidence="1">
    <location>
        <begin position="658"/>
        <end position="667"/>
    </location>
</feature>
<evidence type="ECO:0000313" key="3">
    <source>
        <dbReference type="Proteomes" id="UP001057375"/>
    </source>
</evidence>